<sequence>MHLAGLIEALLPQSCLLCSSRQGGILGLCGGCLHDMPWHRDNICPQCALPSKDNLLCGQCLQAPPAFDATRSLFQYQFPLSSMLQQYKYGQLFTLARTMGLLFAAHTGLSLSADCMIPMPLHRQRLQERGFNQSAEIAKVISKQLHLPIRLEACHRIKPTPPQASLPYKQRIKNMQGAFECINDLTGQRVILLDDVMTTGASLNALAKTVKAAGARHVECWVVARTVSE</sequence>
<keyword evidence="5" id="KW-1185">Reference proteome</keyword>
<feature type="domain" description="Phosphoribosyltransferase" evidence="2">
    <location>
        <begin position="180"/>
        <end position="225"/>
    </location>
</feature>
<evidence type="ECO:0000256" key="1">
    <source>
        <dbReference type="ARBA" id="ARBA00008007"/>
    </source>
</evidence>
<dbReference type="InterPro" id="IPR000836">
    <property type="entry name" value="PRTase_dom"/>
</dbReference>
<comment type="caution">
    <text evidence="4">The sequence shown here is derived from an EMBL/GenBank/DDBJ whole genome shotgun (WGS) entry which is preliminary data.</text>
</comment>
<comment type="similarity">
    <text evidence="1">Belongs to the ComF/GntX family.</text>
</comment>
<dbReference type="CDD" id="cd06223">
    <property type="entry name" value="PRTases_typeI"/>
    <property type="match status" value="1"/>
</dbReference>
<evidence type="ECO:0000259" key="3">
    <source>
        <dbReference type="Pfam" id="PF18912"/>
    </source>
</evidence>
<dbReference type="PANTHER" id="PTHR47505:SF1">
    <property type="entry name" value="DNA UTILIZATION PROTEIN YHGH"/>
    <property type="match status" value="1"/>
</dbReference>
<feature type="domain" description="Double zinc ribbon" evidence="3">
    <location>
        <begin position="6"/>
        <end position="61"/>
    </location>
</feature>
<dbReference type="SUPFAM" id="SSF53271">
    <property type="entry name" value="PRTase-like"/>
    <property type="match status" value="1"/>
</dbReference>
<dbReference type="InterPro" id="IPR051910">
    <property type="entry name" value="ComF/GntX_DNA_util-trans"/>
</dbReference>
<protein>
    <submittedName>
        <fullName evidence="4">ComF family protein</fullName>
    </submittedName>
</protein>
<dbReference type="InterPro" id="IPR029057">
    <property type="entry name" value="PRTase-like"/>
</dbReference>
<dbReference type="Pfam" id="PF00156">
    <property type="entry name" value="Pribosyltran"/>
    <property type="match status" value="1"/>
</dbReference>
<dbReference type="EMBL" id="JBIWXY010000003">
    <property type="protein sequence ID" value="MFJ5447138.1"/>
    <property type="molecule type" value="Genomic_DNA"/>
</dbReference>
<dbReference type="Proteomes" id="UP001617669">
    <property type="component" value="Unassembled WGS sequence"/>
</dbReference>
<dbReference type="InterPro" id="IPR044005">
    <property type="entry name" value="DZR_2"/>
</dbReference>
<organism evidence="4 5">
    <name type="scientific">Methylobacillus methanolivorans</name>
    <dbReference type="NCBI Taxonomy" id="1848927"/>
    <lineage>
        <taxon>Bacteria</taxon>
        <taxon>Pseudomonadati</taxon>
        <taxon>Pseudomonadota</taxon>
        <taxon>Betaproteobacteria</taxon>
        <taxon>Nitrosomonadales</taxon>
        <taxon>Methylophilaceae</taxon>
        <taxon>Methylobacillus</taxon>
    </lineage>
</organism>
<accession>A0ABW8GQH7</accession>
<gene>
    <name evidence="4" type="ORF">ACIKP9_12925</name>
</gene>
<dbReference type="PANTHER" id="PTHR47505">
    <property type="entry name" value="DNA UTILIZATION PROTEIN YHGH"/>
    <property type="match status" value="1"/>
</dbReference>
<reference evidence="4 5" key="1">
    <citation type="submission" date="2024-11" db="EMBL/GenBank/DDBJ databases">
        <authorList>
            <person name="Kaparullina E.N."/>
            <person name="Delegan Y.A."/>
            <person name="Doronina N.V."/>
        </authorList>
    </citation>
    <scope>NUCLEOTIDE SEQUENCE [LARGE SCALE GENOMIC DNA]</scope>
    <source>
        <strain evidence="4 5">7sh_L</strain>
    </source>
</reference>
<dbReference type="RefSeq" id="WP_400883677.1">
    <property type="nucleotide sequence ID" value="NZ_JBIWXY010000003.1"/>
</dbReference>
<dbReference type="Pfam" id="PF18912">
    <property type="entry name" value="DZR_2"/>
    <property type="match status" value="1"/>
</dbReference>
<evidence type="ECO:0000259" key="2">
    <source>
        <dbReference type="Pfam" id="PF00156"/>
    </source>
</evidence>
<name>A0ABW8GQH7_9PROT</name>
<evidence type="ECO:0000313" key="5">
    <source>
        <dbReference type="Proteomes" id="UP001617669"/>
    </source>
</evidence>
<proteinExistence type="inferred from homology"/>
<evidence type="ECO:0000313" key="4">
    <source>
        <dbReference type="EMBL" id="MFJ5447138.1"/>
    </source>
</evidence>
<dbReference type="Gene3D" id="3.40.50.2020">
    <property type="match status" value="1"/>
</dbReference>